<dbReference type="GO" id="GO:0016740">
    <property type="term" value="F:transferase activity"/>
    <property type="evidence" value="ECO:0007669"/>
    <property type="project" value="UniProtKB-KW"/>
</dbReference>
<keyword evidence="6" id="KW-0016">Alginate biosynthesis</keyword>
<dbReference type="eggNOG" id="ENOG502ZAW2">
    <property type="taxonomic scope" value="Bacteria"/>
</dbReference>
<dbReference type="GO" id="GO:0042121">
    <property type="term" value="P:alginic acid biosynthetic process"/>
    <property type="evidence" value="ECO:0007669"/>
    <property type="project" value="UniProtKB-UniPathway"/>
</dbReference>
<comment type="pathway">
    <text evidence="2">Glycan biosynthesis; alginate biosynthesis.</text>
</comment>
<keyword evidence="7" id="KW-0812">Transmembrane</keyword>
<gene>
    <name evidence="9" type="ORF">CLOLEP_03344</name>
</gene>
<sequence>MVKHPQKLGQMIFAAVFFCSVIGYGALNLWYAKEPLAENVQEAWDNIREEPAAETVVNAVADLDTAVTENTLFRYPLLECYGGMQLALGKHEENAFDVVKDKDGYLHGGNFWTGFGDDTKELAVRVRRLADAMEERGTKVGFVLPPMKVVQQQAAYAGIPYNDFTEQADSLLRWLRYYSVPYLDLRESLKDDNLSYEETYYKTDHHWSPLAAFAGFRDTVEWMNFQWNAGLDPAGDFRDLSQYETKNFPGLMLGSQGRDAGVVYSGGTEDYQVYYPKSGGDFTWIHGEPDHLESEEGAFVPTLLQLETKRGLYELAASNLYLNSVQEYDSIENHSLEDGASVLLLRDSYASPLAAFLSQCCGQLDMLWAQKYSGDEMMDYLEAHDYDYILVMLYPENLTYENFPFYESEGL</sequence>
<keyword evidence="3" id="KW-0808">Transferase</keyword>
<keyword evidence="7" id="KW-0472">Membrane</keyword>
<feature type="domain" description="AlgX/AlgJ SGNH hydrolase-like" evidence="8">
    <location>
        <begin position="124"/>
        <end position="224"/>
    </location>
</feature>
<evidence type="ECO:0000313" key="10">
    <source>
        <dbReference type="Proteomes" id="UP000003490"/>
    </source>
</evidence>
<dbReference type="AlphaFoldDB" id="A7VXL9"/>
<comment type="caution">
    <text evidence="9">The sequence shown here is derived from an EMBL/GenBank/DDBJ whole genome shotgun (WGS) entry which is preliminary data.</text>
</comment>
<reference evidence="9 10" key="2">
    <citation type="submission" date="2007-08" db="EMBL/GenBank/DDBJ databases">
        <authorList>
            <person name="Fulton L."/>
            <person name="Clifton S."/>
            <person name="Fulton B."/>
            <person name="Xu J."/>
            <person name="Minx P."/>
            <person name="Pepin K.H."/>
            <person name="Johnson M."/>
            <person name="Thiruvilangam P."/>
            <person name="Bhonagiri V."/>
            <person name="Nash W.E."/>
            <person name="Wang C."/>
            <person name="Mardis E.R."/>
            <person name="Wilson R.K."/>
        </authorList>
    </citation>
    <scope>NUCLEOTIDE SEQUENCE [LARGE SCALE GENOMIC DNA]</scope>
    <source>
        <strain evidence="9 10">DSM 753</strain>
    </source>
</reference>
<dbReference type="HOGENOM" id="CLU_049313_0_0_9"/>
<name>A7VXL9_9FIRM</name>
<evidence type="ECO:0000256" key="1">
    <source>
        <dbReference type="ARBA" id="ARBA00004418"/>
    </source>
</evidence>
<comment type="subcellular location">
    <subcellularLocation>
        <location evidence="1">Periplasm</location>
    </subcellularLocation>
</comment>
<evidence type="ECO:0000256" key="7">
    <source>
        <dbReference type="SAM" id="Phobius"/>
    </source>
</evidence>
<evidence type="ECO:0000256" key="3">
    <source>
        <dbReference type="ARBA" id="ARBA00022679"/>
    </source>
</evidence>
<protein>
    <recommendedName>
        <fullName evidence="8">AlgX/AlgJ SGNH hydrolase-like domain-containing protein</fullName>
    </recommendedName>
</protein>
<evidence type="ECO:0000256" key="6">
    <source>
        <dbReference type="ARBA" id="ARBA00022841"/>
    </source>
</evidence>
<evidence type="ECO:0000259" key="8">
    <source>
        <dbReference type="Pfam" id="PF16822"/>
    </source>
</evidence>
<dbReference type="EMBL" id="ABCB02000021">
    <property type="protein sequence ID" value="EDO59297.1"/>
    <property type="molecule type" value="Genomic_DNA"/>
</dbReference>
<dbReference type="InterPro" id="IPR031811">
    <property type="entry name" value="ALGX/ALGJ_SGNH-like"/>
</dbReference>
<feature type="transmembrane region" description="Helical" evidence="7">
    <location>
        <begin position="12"/>
        <end position="31"/>
    </location>
</feature>
<keyword evidence="5" id="KW-0574">Periplasm</keyword>
<dbReference type="Proteomes" id="UP000003490">
    <property type="component" value="Unassembled WGS sequence"/>
</dbReference>
<evidence type="ECO:0000256" key="2">
    <source>
        <dbReference type="ARBA" id="ARBA00005182"/>
    </source>
</evidence>
<evidence type="ECO:0000313" key="9">
    <source>
        <dbReference type="EMBL" id="EDO59297.1"/>
    </source>
</evidence>
<accession>A7VXL9</accession>
<evidence type="ECO:0000256" key="4">
    <source>
        <dbReference type="ARBA" id="ARBA00022729"/>
    </source>
</evidence>
<dbReference type="GO" id="GO:0042597">
    <property type="term" value="C:periplasmic space"/>
    <property type="evidence" value="ECO:0007669"/>
    <property type="project" value="UniProtKB-SubCell"/>
</dbReference>
<evidence type="ECO:0000256" key="5">
    <source>
        <dbReference type="ARBA" id="ARBA00022764"/>
    </source>
</evidence>
<dbReference type="Pfam" id="PF16822">
    <property type="entry name" value="ALGX"/>
    <property type="match status" value="1"/>
</dbReference>
<reference evidence="9 10" key="1">
    <citation type="submission" date="2007-08" db="EMBL/GenBank/DDBJ databases">
        <title>Draft genome sequence of Clostridium leptum (DSM 753).</title>
        <authorList>
            <person name="Sudarsanam P."/>
            <person name="Ley R."/>
            <person name="Guruge J."/>
            <person name="Turnbaugh P.J."/>
            <person name="Mahowald M."/>
            <person name="Liep D."/>
            <person name="Gordon J."/>
        </authorList>
    </citation>
    <scope>NUCLEOTIDE SEQUENCE [LARGE SCALE GENOMIC DNA]</scope>
    <source>
        <strain evidence="9 10">DSM 753</strain>
    </source>
</reference>
<organism evidence="9 10">
    <name type="scientific">[Clostridium] leptum DSM 753</name>
    <dbReference type="NCBI Taxonomy" id="428125"/>
    <lineage>
        <taxon>Bacteria</taxon>
        <taxon>Bacillati</taxon>
        <taxon>Bacillota</taxon>
        <taxon>Clostridia</taxon>
        <taxon>Eubacteriales</taxon>
        <taxon>Oscillospiraceae</taxon>
        <taxon>Oscillospiraceae incertae sedis</taxon>
    </lineage>
</organism>
<dbReference type="UniPathway" id="UPA00286"/>
<keyword evidence="4" id="KW-0732">Signal</keyword>
<keyword evidence="7" id="KW-1133">Transmembrane helix</keyword>
<proteinExistence type="predicted"/>